<evidence type="ECO:0000313" key="1">
    <source>
        <dbReference type="EMBL" id="QGA66963.1"/>
    </source>
</evidence>
<accession>A0A5Q0TIE4</accession>
<sequence>MQQARTPHSHQLVYRQVDIDQQFSAFVNTTNNNFMLFTFIKLMPCDTQMTYHAKLSVNKAAAKDVTLHCEDNQQLVFRIAPRNLHYLNLTNKDFAFKLDHQAWQIELLRKDDFMQHNYQFFQKHSDEKVYPWSRD</sequence>
<organism evidence="1 2">
    <name type="scientific">Vibrio algicola</name>
    <dbReference type="NCBI Taxonomy" id="2662262"/>
    <lineage>
        <taxon>Bacteria</taxon>
        <taxon>Pseudomonadati</taxon>
        <taxon>Pseudomonadota</taxon>
        <taxon>Gammaproteobacteria</taxon>
        <taxon>Vibrionales</taxon>
        <taxon>Vibrionaceae</taxon>
        <taxon>Vibrio</taxon>
    </lineage>
</organism>
<gene>
    <name evidence="1" type="ORF">GFB47_15965</name>
</gene>
<dbReference type="EMBL" id="CP045700">
    <property type="protein sequence ID" value="QGA66963.1"/>
    <property type="molecule type" value="Genomic_DNA"/>
</dbReference>
<evidence type="ECO:0000313" key="2">
    <source>
        <dbReference type="Proteomes" id="UP000348942"/>
    </source>
</evidence>
<name>A0A5Q0TIE4_9VIBR</name>
<protein>
    <submittedName>
        <fullName evidence="1">Uncharacterized protein</fullName>
    </submittedName>
</protein>
<dbReference type="Proteomes" id="UP000348942">
    <property type="component" value="Chromosome 2"/>
</dbReference>
<keyword evidence="2" id="KW-1185">Reference proteome</keyword>
<reference evidence="1 2" key="1">
    <citation type="submission" date="2019-10" db="EMBL/GenBank/DDBJ databases">
        <title>Vibrio sp. nov., isolated from Coralline algae surface.</title>
        <authorList>
            <person name="Geng Y."/>
            <person name="Zhang X."/>
        </authorList>
    </citation>
    <scope>NUCLEOTIDE SEQUENCE [LARGE SCALE GENOMIC DNA]</scope>
    <source>
        <strain evidence="1 2">SM1977</strain>
    </source>
</reference>
<dbReference type="AlphaFoldDB" id="A0A5Q0TIE4"/>
<proteinExistence type="predicted"/>